<feature type="compositionally biased region" description="Basic residues" evidence="5">
    <location>
        <begin position="122"/>
        <end position="135"/>
    </location>
</feature>
<dbReference type="STRING" id="461836.A0A0L0DD68"/>
<accession>A0A0L0DD68</accession>
<gene>
    <name evidence="6" type="ORF">AMSG_06286</name>
</gene>
<dbReference type="OrthoDB" id="2190947at2759"/>
<dbReference type="SUPFAM" id="SSF69695">
    <property type="entry name" value="SRP19"/>
    <property type="match status" value="1"/>
</dbReference>
<reference evidence="6 7" key="1">
    <citation type="submission" date="2010-05" db="EMBL/GenBank/DDBJ databases">
        <title>The Genome Sequence of Thecamonas trahens ATCC 50062.</title>
        <authorList>
            <consortium name="The Broad Institute Genome Sequencing Platform"/>
            <person name="Russ C."/>
            <person name="Cuomo C."/>
            <person name="Shea T."/>
            <person name="Young S.K."/>
            <person name="Zeng Q."/>
            <person name="Koehrsen M."/>
            <person name="Haas B."/>
            <person name="Borodovsky M."/>
            <person name="Guigo R."/>
            <person name="Alvarado L."/>
            <person name="Berlin A."/>
            <person name="Bochicchio J."/>
            <person name="Borenstein D."/>
            <person name="Chapman S."/>
            <person name="Chen Z."/>
            <person name="Freedman E."/>
            <person name="Gellesch M."/>
            <person name="Goldberg J."/>
            <person name="Griggs A."/>
            <person name="Gujja S."/>
            <person name="Heilman E."/>
            <person name="Heiman D."/>
            <person name="Hepburn T."/>
            <person name="Howarth C."/>
            <person name="Jen D."/>
            <person name="Larson L."/>
            <person name="Mehta T."/>
            <person name="Park D."/>
            <person name="Pearson M."/>
            <person name="Roberts A."/>
            <person name="Saif S."/>
            <person name="Shenoy N."/>
            <person name="Sisk P."/>
            <person name="Stolte C."/>
            <person name="Sykes S."/>
            <person name="Thomson T."/>
            <person name="Walk T."/>
            <person name="White J."/>
            <person name="Yandava C."/>
            <person name="Burger G."/>
            <person name="Gray M.W."/>
            <person name="Holland P.W.H."/>
            <person name="King N."/>
            <person name="Lang F.B.F."/>
            <person name="Roger A.J."/>
            <person name="Ruiz-Trillo I."/>
            <person name="Lander E."/>
            <person name="Nusbaum C."/>
        </authorList>
    </citation>
    <scope>NUCLEOTIDE SEQUENCE [LARGE SCALE GENOMIC DNA]</scope>
    <source>
        <strain evidence="6 7">ATCC 50062</strain>
    </source>
</reference>
<proteinExistence type="predicted"/>
<dbReference type="Pfam" id="PF01922">
    <property type="entry name" value="SRP19"/>
    <property type="match status" value="1"/>
</dbReference>
<keyword evidence="3" id="KW-0733">Signal recognition particle</keyword>
<dbReference type="EMBL" id="GL349460">
    <property type="protein sequence ID" value="KNC50150.1"/>
    <property type="molecule type" value="Genomic_DNA"/>
</dbReference>
<dbReference type="eggNOG" id="KOG3198">
    <property type="taxonomic scope" value="Eukaryota"/>
</dbReference>
<dbReference type="InterPro" id="IPR002778">
    <property type="entry name" value="Signal_recog_particle_SRP19"/>
</dbReference>
<feature type="region of interest" description="Disordered" evidence="5">
    <location>
        <begin position="110"/>
        <end position="135"/>
    </location>
</feature>
<evidence type="ECO:0000256" key="4">
    <source>
        <dbReference type="ARBA" id="ARBA00023274"/>
    </source>
</evidence>
<protein>
    <submittedName>
        <fullName evidence="6">Signal recognition particle protein</fullName>
    </submittedName>
</protein>
<dbReference type="AlphaFoldDB" id="A0A0L0DD68"/>
<dbReference type="GO" id="GO:0006617">
    <property type="term" value="P:SRP-dependent cotranslational protein targeting to membrane, signal sequence recognition"/>
    <property type="evidence" value="ECO:0007669"/>
    <property type="project" value="TreeGrafter"/>
</dbReference>
<dbReference type="GeneID" id="25565485"/>
<dbReference type="RefSeq" id="XP_013756996.1">
    <property type="nucleotide sequence ID" value="XM_013901542.1"/>
</dbReference>
<name>A0A0L0DD68_THETB</name>
<dbReference type="PANTHER" id="PTHR17453:SF0">
    <property type="entry name" value="SIGNAL RECOGNITION PARTICLE 19 KDA PROTEIN"/>
    <property type="match status" value="1"/>
</dbReference>
<dbReference type="PANTHER" id="PTHR17453">
    <property type="entry name" value="SIGNAL RECOGNITION PARTICLE 19 KD PROTEIN"/>
    <property type="match status" value="1"/>
</dbReference>
<evidence type="ECO:0000256" key="2">
    <source>
        <dbReference type="ARBA" id="ARBA00022490"/>
    </source>
</evidence>
<evidence type="ECO:0000313" key="6">
    <source>
        <dbReference type="EMBL" id="KNC50150.1"/>
    </source>
</evidence>
<keyword evidence="4" id="KW-0687">Ribonucleoprotein</keyword>
<dbReference type="GO" id="GO:0008312">
    <property type="term" value="F:7S RNA binding"/>
    <property type="evidence" value="ECO:0007669"/>
    <property type="project" value="InterPro"/>
</dbReference>
<keyword evidence="7" id="KW-1185">Reference proteome</keyword>
<organism evidence="6 7">
    <name type="scientific">Thecamonas trahens ATCC 50062</name>
    <dbReference type="NCBI Taxonomy" id="461836"/>
    <lineage>
        <taxon>Eukaryota</taxon>
        <taxon>Apusozoa</taxon>
        <taxon>Apusomonadida</taxon>
        <taxon>Apusomonadidae</taxon>
        <taxon>Thecamonas</taxon>
    </lineage>
</organism>
<dbReference type="Gene3D" id="3.30.56.30">
    <property type="entry name" value="Signal recognition particle, SRP19-like subunit"/>
    <property type="match status" value="1"/>
</dbReference>
<dbReference type="OMA" id="QMERWIC"/>
<evidence type="ECO:0000256" key="5">
    <source>
        <dbReference type="SAM" id="MobiDB-lite"/>
    </source>
</evidence>
<evidence type="ECO:0000256" key="1">
    <source>
        <dbReference type="ARBA" id="ARBA00004496"/>
    </source>
</evidence>
<sequence>MATKAELPPDNEWTVFYPIYINAKRSLKQGRRVAVADACDNPTMTEVETICRVNLKLPTKAEPEAMYSRDYLEKGRVRVAIKTKEGKLLNDEIPSRMALWRAVGRIVPTIAKRGKAPGNGGKKGKKNKKKNKKKK</sequence>
<evidence type="ECO:0000313" key="7">
    <source>
        <dbReference type="Proteomes" id="UP000054408"/>
    </source>
</evidence>
<comment type="subcellular location">
    <subcellularLocation>
        <location evidence="1">Cytoplasm</location>
    </subcellularLocation>
</comment>
<evidence type="ECO:0000256" key="3">
    <source>
        <dbReference type="ARBA" id="ARBA00023135"/>
    </source>
</evidence>
<dbReference type="GO" id="GO:0005786">
    <property type="term" value="C:signal recognition particle, endoplasmic reticulum targeting"/>
    <property type="evidence" value="ECO:0007669"/>
    <property type="project" value="UniProtKB-KW"/>
</dbReference>
<dbReference type="Proteomes" id="UP000054408">
    <property type="component" value="Unassembled WGS sequence"/>
</dbReference>
<dbReference type="InterPro" id="IPR036521">
    <property type="entry name" value="SRP19-like_sf"/>
</dbReference>
<keyword evidence="2" id="KW-0963">Cytoplasm</keyword>